<accession>A0A5J4WC83</accession>
<dbReference type="OrthoDB" id="25818at2759"/>
<comment type="caution">
    <text evidence="3">The sequence shown here is derived from an EMBL/GenBank/DDBJ whole genome shotgun (WGS) entry which is preliminary data.</text>
</comment>
<dbReference type="InterPro" id="IPR001451">
    <property type="entry name" value="Hexapep"/>
</dbReference>
<reference evidence="3 4" key="1">
    <citation type="submission" date="2019-03" db="EMBL/GenBank/DDBJ databases">
        <title>Single cell metagenomics reveals metabolic interactions within the superorganism composed of flagellate Streblomastix strix and complex community of Bacteroidetes bacteria on its surface.</title>
        <authorList>
            <person name="Treitli S.C."/>
            <person name="Kolisko M."/>
            <person name="Husnik F."/>
            <person name="Keeling P."/>
            <person name="Hampl V."/>
        </authorList>
    </citation>
    <scope>NUCLEOTIDE SEQUENCE [LARGE SCALE GENOMIC DNA]</scope>
    <source>
        <strain evidence="3">ST1C</strain>
    </source>
</reference>
<feature type="region of interest" description="Disordered" evidence="2">
    <location>
        <begin position="435"/>
        <end position="531"/>
    </location>
</feature>
<dbReference type="InterPro" id="IPR018357">
    <property type="entry name" value="Hexapep_transf_CS"/>
</dbReference>
<feature type="region of interest" description="Disordered" evidence="2">
    <location>
        <begin position="583"/>
        <end position="645"/>
    </location>
</feature>
<evidence type="ECO:0000313" key="3">
    <source>
        <dbReference type="EMBL" id="KAA6392175.1"/>
    </source>
</evidence>
<organism evidence="3 4">
    <name type="scientific">Streblomastix strix</name>
    <dbReference type="NCBI Taxonomy" id="222440"/>
    <lineage>
        <taxon>Eukaryota</taxon>
        <taxon>Metamonada</taxon>
        <taxon>Preaxostyla</taxon>
        <taxon>Oxymonadida</taxon>
        <taxon>Streblomastigidae</taxon>
        <taxon>Streblomastix</taxon>
    </lineage>
</organism>
<dbReference type="AlphaFoldDB" id="A0A5J4WC83"/>
<evidence type="ECO:0000313" key="4">
    <source>
        <dbReference type="Proteomes" id="UP000324800"/>
    </source>
</evidence>
<feature type="compositionally biased region" description="Basic and acidic residues" evidence="2">
    <location>
        <begin position="435"/>
        <end position="484"/>
    </location>
</feature>
<dbReference type="EMBL" id="SNRW01002633">
    <property type="protein sequence ID" value="KAA6392175.1"/>
    <property type="molecule type" value="Genomic_DNA"/>
</dbReference>
<proteinExistence type="predicted"/>
<feature type="compositionally biased region" description="Basic and acidic residues" evidence="2">
    <location>
        <begin position="499"/>
        <end position="514"/>
    </location>
</feature>
<name>A0A5J4WC83_9EUKA</name>
<dbReference type="Gene3D" id="1.20.58.80">
    <property type="entry name" value="Phosphotransferase system, lactose/cellobiose-type IIA subunit"/>
    <property type="match status" value="1"/>
</dbReference>
<dbReference type="PANTHER" id="PTHR42811">
    <property type="entry name" value="SERINE ACETYLTRANSFERASE"/>
    <property type="match status" value="1"/>
</dbReference>
<evidence type="ECO:0000256" key="2">
    <source>
        <dbReference type="SAM" id="MobiDB-lite"/>
    </source>
</evidence>
<feature type="compositionally biased region" description="Polar residues" evidence="2">
    <location>
        <begin position="702"/>
        <end position="724"/>
    </location>
</feature>
<dbReference type="SUPFAM" id="SSF116846">
    <property type="entry name" value="MIT domain"/>
    <property type="match status" value="1"/>
</dbReference>
<dbReference type="PROSITE" id="PS00101">
    <property type="entry name" value="HEXAPEP_TRANSFERASES"/>
    <property type="match status" value="1"/>
</dbReference>
<feature type="region of interest" description="Disordered" evidence="2">
    <location>
        <begin position="698"/>
        <end position="724"/>
    </location>
</feature>
<dbReference type="GO" id="GO:0016740">
    <property type="term" value="F:transferase activity"/>
    <property type="evidence" value="ECO:0007669"/>
    <property type="project" value="UniProtKB-KW"/>
</dbReference>
<dbReference type="SUPFAM" id="SSF51161">
    <property type="entry name" value="Trimeric LpxA-like enzymes"/>
    <property type="match status" value="1"/>
</dbReference>
<dbReference type="InterPro" id="IPR036181">
    <property type="entry name" value="MIT_dom_sf"/>
</dbReference>
<evidence type="ECO:0000256" key="1">
    <source>
        <dbReference type="ARBA" id="ARBA00022679"/>
    </source>
</evidence>
<dbReference type="Gene3D" id="2.160.10.10">
    <property type="entry name" value="Hexapeptide repeat proteins"/>
    <property type="match status" value="1"/>
</dbReference>
<keyword evidence="1 3" id="KW-0808">Transferase</keyword>
<protein>
    <submittedName>
        <fullName evidence="3">Serine O-acetyltransferase</fullName>
    </submittedName>
</protein>
<dbReference type="InterPro" id="IPR011004">
    <property type="entry name" value="Trimer_LpxA-like_sf"/>
</dbReference>
<dbReference type="Proteomes" id="UP000324800">
    <property type="component" value="Unassembled WGS sequence"/>
</dbReference>
<dbReference type="Pfam" id="PF00132">
    <property type="entry name" value="Hexapep"/>
    <property type="match status" value="1"/>
</dbReference>
<sequence length="743" mass="84925">MKESHQQKLDSVIWRIAIIEDALKPKQDIIPREDNIDIAIRRMLNFSNEDHSPMIDNIPKTGNPYVDDFNNEVRNAIYAENIKDYIKALQHYQNSQKAIEQAIKYERQPLMKESHQQKLDSVIRRIAIIEDALKPKQDINPREDNIQQQKDRTSADQIQAQNKVKQGLQFDQLGQLKEAREFCNSIEIYNQYSLIMKDLVMKVDIIDYKMKIQEPNIGIKRMQVEQKGFNPEPDNDILINQEIINAQSAENTKDYWKAIQHYIAVKSALEKAIKSGQNPNLIPARQQKLQFIQSRISHLEDAMKINQKPKIGDETPDKQEGGQKRHPTIGSEIIVGSGAKILGPLTIGNNVRIGAGSVVLKDVDDGCTVVGVPGRVVKTRSTGVTENTALNHEKLPDINAHAMRSLFHQQLQTAQDMKEIQRQFVELQQELKDVMNRERNNNKEKERKQDQSSDERERNYKKDKHIQHENEWSSDTVREKEKSKCISAPSVPQQQRDQQLNKDNDNDEQKEKQINKIKNGNGEESTEDQEEECERLLLKEIYGEIDPITGIKTNKCTNIDKCKLLVVKPKVMAMFAKDSLEITTDSESDQQKSEQLRKQGQLMNNINNDKDINKDSYLLSKNSPINKKDNNINQQEEDIEDEKSPCVRIQSQLTAKPNESQPSSSVSEGINVVSDLTMSVPPTSQQQIVYHTFDPSLARSEPSCQTYSPPFAPSSSMHQSASTIQFVRKARKQAVEVAAPVQE</sequence>
<gene>
    <name evidence="3" type="ORF">EZS28_012298</name>
</gene>